<keyword evidence="3 5" id="KW-0238">DNA-binding</keyword>
<dbReference type="InterPro" id="IPR004111">
    <property type="entry name" value="Repressor_TetR_C"/>
</dbReference>
<dbReference type="Pfam" id="PF00440">
    <property type="entry name" value="TetR_N"/>
    <property type="match status" value="1"/>
</dbReference>
<dbReference type="GO" id="GO:0045892">
    <property type="term" value="P:negative regulation of DNA-templated transcription"/>
    <property type="evidence" value="ECO:0007669"/>
    <property type="project" value="InterPro"/>
</dbReference>
<comment type="caution">
    <text evidence="7">The sequence shown here is derived from an EMBL/GenBank/DDBJ whole genome shotgun (WGS) entry which is preliminary data.</text>
</comment>
<dbReference type="Gene3D" id="1.10.357.10">
    <property type="entry name" value="Tetracycline Repressor, domain 2"/>
    <property type="match status" value="1"/>
</dbReference>
<keyword evidence="1" id="KW-0678">Repressor</keyword>
<dbReference type="InterPro" id="IPR003012">
    <property type="entry name" value="Tet_transcr_reg_TetR"/>
</dbReference>
<evidence type="ECO:0000256" key="4">
    <source>
        <dbReference type="ARBA" id="ARBA00023163"/>
    </source>
</evidence>
<dbReference type="GO" id="GO:0003700">
    <property type="term" value="F:DNA-binding transcription factor activity"/>
    <property type="evidence" value="ECO:0007669"/>
    <property type="project" value="TreeGrafter"/>
</dbReference>
<organism evidence="7 8">
    <name type="scientific">Microbacterium thalassium</name>
    <dbReference type="NCBI Taxonomy" id="362649"/>
    <lineage>
        <taxon>Bacteria</taxon>
        <taxon>Bacillati</taxon>
        <taxon>Actinomycetota</taxon>
        <taxon>Actinomycetes</taxon>
        <taxon>Micrococcales</taxon>
        <taxon>Microbacteriaceae</taxon>
        <taxon>Microbacterium</taxon>
    </lineage>
</organism>
<evidence type="ECO:0000256" key="1">
    <source>
        <dbReference type="ARBA" id="ARBA00022491"/>
    </source>
</evidence>
<dbReference type="InterPro" id="IPR050109">
    <property type="entry name" value="HTH-type_TetR-like_transc_reg"/>
</dbReference>
<dbReference type="EMBL" id="JACHML010000001">
    <property type="protein sequence ID" value="MBB6390470.1"/>
    <property type="molecule type" value="Genomic_DNA"/>
</dbReference>
<dbReference type="Proteomes" id="UP000537775">
    <property type="component" value="Unassembled WGS sequence"/>
</dbReference>
<dbReference type="AlphaFoldDB" id="A0A7X0FMX9"/>
<protein>
    <submittedName>
        <fullName evidence="7">AcrR family transcriptional regulator</fullName>
    </submittedName>
</protein>
<evidence type="ECO:0000256" key="2">
    <source>
        <dbReference type="ARBA" id="ARBA00023015"/>
    </source>
</evidence>
<dbReference type="PANTHER" id="PTHR30055:SF151">
    <property type="entry name" value="TRANSCRIPTIONAL REGULATORY PROTEIN"/>
    <property type="match status" value="1"/>
</dbReference>
<dbReference type="PRINTS" id="PR00400">
    <property type="entry name" value="TETREPRESSOR"/>
</dbReference>
<proteinExistence type="predicted"/>
<feature type="DNA-binding region" description="H-T-H motif" evidence="5">
    <location>
        <begin position="40"/>
        <end position="59"/>
    </location>
</feature>
<accession>A0A7X0FMX9</accession>
<dbReference type="PROSITE" id="PS50977">
    <property type="entry name" value="HTH_TETR_2"/>
    <property type="match status" value="1"/>
</dbReference>
<dbReference type="InterPro" id="IPR036271">
    <property type="entry name" value="Tet_transcr_reg_TetR-rel_C_sf"/>
</dbReference>
<sequence length="232" mass="24991">MPRRTATAEGRARSGGRLSREAIVDAAVALADRDGLGAVSMRRLAQELEVDPMSIYHHVRDKDALLVAMTDAVLARIEDADPGLDAPWTERLRAHIMAARRAVSGHPWAARILADQTDASPAVLRRLDQMLGIMRSGGCSVDLGHHAVHLLGSRLLGFSQDLFDDSERPQDEGPSPEQLAQWAVALPHVAELAMAASHAGPLGGCDDEFEFAFAVDVLLEGLERRRVAESGA</sequence>
<gene>
    <name evidence="7" type="ORF">HD594_000783</name>
</gene>
<evidence type="ECO:0000256" key="3">
    <source>
        <dbReference type="ARBA" id="ARBA00023125"/>
    </source>
</evidence>
<feature type="domain" description="HTH tetR-type" evidence="6">
    <location>
        <begin position="17"/>
        <end position="77"/>
    </location>
</feature>
<dbReference type="SUPFAM" id="SSF48498">
    <property type="entry name" value="Tetracyclin repressor-like, C-terminal domain"/>
    <property type="match status" value="1"/>
</dbReference>
<dbReference type="RefSeq" id="WP_184749716.1">
    <property type="nucleotide sequence ID" value="NZ_BAAAJR010000003.1"/>
</dbReference>
<evidence type="ECO:0000313" key="8">
    <source>
        <dbReference type="Proteomes" id="UP000537775"/>
    </source>
</evidence>
<dbReference type="GO" id="GO:0000976">
    <property type="term" value="F:transcription cis-regulatory region binding"/>
    <property type="evidence" value="ECO:0007669"/>
    <property type="project" value="TreeGrafter"/>
</dbReference>
<dbReference type="InterPro" id="IPR001647">
    <property type="entry name" value="HTH_TetR"/>
</dbReference>
<evidence type="ECO:0000259" key="6">
    <source>
        <dbReference type="PROSITE" id="PS50977"/>
    </source>
</evidence>
<keyword evidence="4" id="KW-0804">Transcription</keyword>
<dbReference type="PANTHER" id="PTHR30055">
    <property type="entry name" value="HTH-TYPE TRANSCRIPTIONAL REGULATOR RUTR"/>
    <property type="match status" value="1"/>
</dbReference>
<dbReference type="SUPFAM" id="SSF46689">
    <property type="entry name" value="Homeodomain-like"/>
    <property type="match status" value="1"/>
</dbReference>
<name>A0A7X0FMX9_9MICO</name>
<dbReference type="GO" id="GO:0046677">
    <property type="term" value="P:response to antibiotic"/>
    <property type="evidence" value="ECO:0007669"/>
    <property type="project" value="InterPro"/>
</dbReference>
<dbReference type="InterPro" id="IPR009057">
    <property type="entry name" value="Homeodomain-like_sf"/>
</dbReference>
<evidence type="ECO:0000256" key="5">
    <source>
        <dbReference type="PROSITE-ProRule" id="PRU00335"/>
    </source>
</evidence>
<reference evidence="7 8" key="1">
    <citation type="submission" date="2020-08" db="EMBL/GenBank/DDBJ databases">
        <title>Sequencing the genomes of 1000 actinobacteria strains.</title>
        <authorList>
            <person name="Klenk H.-P."/>
        </authorList>
    </citation>
    <scope>NUCLEOTIDE SEQUENCE [LARGE SCALE GENOMIC DNA]</scope>
    <source>
        <strain evidence="7 8">DSM 12511</strain>
    </source>
</reference>
<evidence type="ECO:0000313" key="7">
    <source>
        <dbReference type="EMBL" id="MBB6390470.1"/>
    </source>
</evidence>
<dbReference type="Pfam" id="PF02909">
    <property type="entry name" value="TetR_C_1"/>
    <property type="match status" value="1"/>
</dbReference>
<keyword evidence="2" id="KW-0805">Transcription regulation</keyword>
<keyword evidence="8" id="KW-1185">Reference proteome</keyword>